<evidence type="ECO:0000313" key="1">
    <source>
        <dbReference type="EMBL" id="JAH99387.1"/>
    </source>
</evidence>
<sequence>MKKPLMSYEDFFPNCNPALTLILPQNVSLIHN</sequence>
<organism evidence="1">
    <name type="scientific">Anguilla anguilla</name>
    <name type="common">European freshwater eel</name>
    <name type="synonym">Muraena anguilla</name>
    <dbReference type="NCBI Taxonomy" id="7936"/>
    <lineage>
        <taxon>Eukaryota</taxon>
        <taxon>Metazoa</taxon>
        <taxon>Chordata</taxon>
        <taxon>Craniata</taxon>
        <taxon>Vertebrata</taxon>
        <taxon>Euteleostomi</taxon>
        <taxon>Actinopterygii</taxon>
        <taxon>Neopterygii</taxon>
        <taxon>Teleostei</taxon>
        <taxon>Anguilliformes</taxon>
        <taxon>Anguillidae</taxon>
        <taxon>Anguilla</taxon>
    </lineage>
</organism>
<name>A0A0E9X9G9_ANGAN</name>
<protein>
    <submittedName>
        <fullName evidence="1">Uncharacterized protein</fullName>
    </submittedName>
</protein>
<proteinExistence type="predicted"/>
<reference evidence="1" key="1">
    <citation type="submission" date="2014-11" db="EMBL/GenBank/DDBJ databases">
        <authorList>
            <person name="Amaro Gonzalez C."/>
        </authorList>
    </citation>
    <scope>NUCLEOTIDE SEQUENCE</scope>
</reference>
<dbReference type="EMBL" id="GBXM01009190">
    <property type="protein sequence ID" value="JAH99387.1"/>
    <property type="molecule type" value="Transcribed_RNA"/>
</dbReference>
<accession>A0A0E9X9G9</accession>
<reference evidence="1" key="2">
    <citation type="journal article" date="2015" name="Fish Shellfish Immunol.">
        <title>Early steps in the European eel (Anguilla anguilla)-Vibrio vulnificus interaction in the gills: Role of the RtxA13 toxin.</title>
        <authorList>
            <person name="Callol A."/>
            <person name="Pajuelo D."/>
            <person name="Ebbesson L."/>
            <person name="Teles M."/>
            <person name="MacKenzie S."/>
            <person name="Amaro C."/>
        </authorList>
    </citation>
    <scope>NUCLEOTIDE SEQUENCE</scope>
</reference>
<dbReference type="AlphaFoldDB" id="A0A0E9X9G9"/>